<dbReference type="AlphaFoldDB" id="A0A817X094"/>
<proteinExistence type="predicted"/>
<accession>A0A817X094</accession>
<dbReference type="EMBL" id="CAJNYU010000453">
    <property type="protein sequence ID" value="CAF3361192.1"/>
    <property type="molecule type" value="Genomic_DNA"/>
</dbReference>
<evidence type="ECO:0000313" key="2">
    <source>
        <dbReference type="EMBL" id="CAF3361192.1"/>
    </source>
</evidence>
<organism evidence="2 3">
    <name type="scientific">Rotaria socialis</name>
    <dbReference type="NCBI Taxonomy" id="392032"/>
    <lineage>
        <taxon>Eukaryota</taxon>
        <taxon>Metazoa</taxon>
        <taxon>Spiralia</taxon>
        <taxon>Gnathifera</taxon>
        <taxon>Rotifera</taxon>
        <taxon>Eurotatoria</taxon>
        <taxon>Bdelloidea</taxon>
        <taxon>Philodinida</taxon>
        <taxon>Philodinidae</taxon>
        <taxon>Rotaria</taxon>
    </lineage>
</organism>
<protein>
    <submittedName>
        <fullName evidence="2">Uncharacterized protein</fullName>
    </submittedName>
</protein>
<dbReference type="Proteomes" id="UP000663869">
    <property type="component" value="Unassembled WGS sequence"/>
</dbReference>
<reference evidence="2" key="1">
    <citation type="submission" date="2021-02" db="EMBL/GenBank/DDBJ databases">
        <authorList>
            <person name="Nowell W R."/>
        </authorList>
    </citation>
    <scope>NUCLEOTIDE SEQUENCE</scope>
</reference>
<evidence type="ECO:0000256" key="1">
    <source>
        <dbReference type="SAM" id="Phobius"/>
    </source>
</evidence>
<feature type="transmembrane region" description="Helical" evidence="1">
    <location>
        <begin position="86"/>
        <end position="108"/>
    </location>
</feature>
<name>A0A817X094_9BILA</name>
<keyword evidence="1" id="KW-1133">Transmembrane helix</keyword>
<keyword evidence="1" id="KW-0812">Transmembrane</keyword>
<comment type="caution">
    <text evidence="2">The sequence shown here is derived from an EMBL/GenBank/DDBJ whole genome shotgun (WGS) entry which is preliminary data.</text>
</comment>
<keyword evidence="1" id="KW-0472">Membrane</keyword>
<gene>
    <name evidence="2" type="ORF">FME351_LOCUS5437</name>
</gene>
<sequence>MNVLRFSIQLRTQFMREECLKEQEENESILDENINSIENETTIAQNVDSTGKWRRRFESKMINKCSNPKELSFFHHQSTVIRLVNILLGVGETILIGGIMCFWIVGLVPQNRINDRFQDPPKLRRPTVEILGIGEAETT</sequence>
<evidence type="ECO:0000313" key="3">
    <source>
        <dbReference type="Proteomes" id="UP000663869"/>
    </source>
</evidence>